<dbReference type="OrthoDB" id="5153231at2759"/>
<dbReference type="EMBL" id="MU001715">
    <property type="protein sequence ID" value="KAF2452275.1"/>
    <property type="molecule type" value="Genomic_DNA"/>
</dbReference>
<evidence type="ECO:0000313" key="2">
    <source>
        <dbReference type="Proteomes" id="UP000799766"/>
    </source>
</evidence>
<gene>
    <name evidence="1" type="ORF">BDY21DRAFT_359722</name>
</gene>
<evidence type="ECO:0000313" key="1">
    <source>
        <dbReference type="EMBL" id="KAF2452275.1"/>
    </source>
</evidence>
<accession>A0A6A6NKR4</accession>
<reference evidence="1" key="1">
    <citation type="journal article" date="2020" name="Stud. Mycol.">
        <title>101 Dothideomycetes genomes: a test case for predicting lifestyles and emergence of pathogens.</title>
        <authorList>
            <person name="Haridas S."/>
            <person name="Albert R."/>
            <person name="Binder M."/>
            <person name="Bloem J."/>
            <person name="Labutti K."/>
            <person name="Salamov A."/>
            <person name="Andreopoulos B."/>
            <person name="Baker S."/>
            <person name="Barry K."/>
            <person name="Bills G."/>
            <person name="Bluhm B."/>
            <person name="Cannon C."/>
            <person name="Castanera R."/>
            <person name="Culley D."/>
            <person name="Daum C."/>
            <person name="Ezra D."/>
            <person name="Gonzalez J."/>
            <person name="Henrissat B."/>
            <person name="Kuo A."/>
            <person name="Liang C."/>
            <person name="Lipzen A."/>
            <person name="Lutzoni F."/>
            <person name="Magnuson J."/>
            <person name="Mondo S."/>
            <person name="Nolan M."/>
            <person name="Ohm R."/>
            <person name="Pangilinan J."/>
            <person name="Park H.-J."/>
            <person name="Ramirez L."/>
            <person name="Alfaro M."/>
            <person name="Sun H."/>
            <person name="Tritt A."/>
            <person name="Yoshinaga Y."/>
            <person name="Zwiers L.-H."/>
            <person name="Turgeon B."/>
            <person name="Goodwin S."/>
            <person name="Spatafora J."/>
            <person name="Crous P."/>
            <person name="Grigoriev I."/>
        </authorList>
    </citation>
    <scope>NUCLEOTIDE SEQUENCE</scope>
    <source>
        <strain evidence="1">ATCC 16933</strain>
    </source>
</reference>
<dbReference type="AlphaFoldDB" id="A0A6A6NKR4"/>
<keyword evidence="2" id="KW-1185">Reference proteome</keyword>
<name>A0A6A6NKR4_9PEZI</name>
<dbReference type="Proteomes" id="UP000799766">
    <property type="component" value="Unassembled WGS sequence"/>
</dbReference>
<sequence length="107" mass="12776">MSVEHRPIIGMLITDTHQREFCLGQFRFDRKLERIQLNYSRLLRFAAARTNKSFLYVMDVWGEGPRPSSHDPNFLLSMPLEGTLVWRFSRHHTELYHSSLQGFWRPL</sequence>
<organism evidence="1 2">
    <name type="scientific">Lineolata rhizophorae</name>
    <dbReference type="NCBI Taxonomy" id="578093"/>
    <lineage>
        <taxon>Eukaryota</taxon>
        <taxon>Fungi</taxon>
        <taxon>Dikarya</taxon>
        <taxon>Ascomycota</taxon>
        <taxon>Pezizomycotina</taxon>
        <taxon>Dothideomycetes</taxon>
        <taxon>Dothideomycetes incertae sedis</taxon>
        <taxon>Lineolatales</taxon>
        <taxon>Lineolataceae</taxon>
        <taxon>Lineolata</taxon>
    </lineage>
</organism>
<proteinExistence type="predicted"/>
<protein>
    <submittedName>
        <fullName evidence="1">Uncharacterized protein</fullName>
    </submittedName>
</protein>